<keyword evidence="5" id="KW-1185">Reference proteome</keyword>
<dbReference type="InterPro" id="IPR050834">
    <property type="entry name" value="Glycosyltransf_2"/>
</dbReference>
<reference evidence="4" key="1">
    <citation type="submission" date="2021-08" db="EMBL/GenBank/DDBJ databases">
        <authorList>
            <person name="Sakaguchi M."/>
            <person name="Kikuchi T."/>
            <person name="Urbanczyk H."/>
        </authorList>
    </citation>
    <scope>NUCLEOTIDE SEQUENCE</scope>
    <source>
        <strain evidence="4">020920N</strain>
    </source>
</reference>
<gene>
    <name evidence="4" type="ORF">K6Q96_00705</name>
</gene>
<dbReference type="PANTHER" id="PTHR43685">
    <property type="entry name" value="GLYCOSYLTRANSFERASE"/>
    <property type="match status" value="1"/>
</dbReference>
<evidence type="ECO:0000256" key="1">
    <source>
        <dbReference type="ARBA" id="ARBA00022679"/>
    </source>
</evidence>
<accession>A0ABY4WWW4</accession>
<organism evidence="4 5">
    <name type="scientific">Grimontia kaedaensis</name>
    <dbReference type="NCBI Taxonomy" id="2872157"/>
    <lineage>
        <taxon>Bacteria</taxon>
        <taxon>Pseudomonadati</taxon>
        <taxon>Pseudomonadota</taxon>
        <taxon>Gammaproteobacteria</taxon>
        <taxon>Vibrionales</taxon>
        <taxon>Vibrionaceae</taxon>
        <taxon>Grimontia</taxon>
    </lineage>
</organism>
<dbReference type="InterPro" id="IPR029044">
    <property type="entry name" value="Nucleotide-diphossugar_trans"/>
</dbReference>
<dbReference type="RefSeq" id="WP_251877071.1">
    <property type="nucleotide sequence ID" value="NZ_CP082275.1"/>
</dbReference>
<proteinExistence type="predicted"/>
<evidence type="ECO:0000259" key="3">
    <source>
        <dbReference type="Pfam" id="PF02709"/>
    </source>
</evidence>
<evidence type="ECO:0000313" key="5">
    <source>
        <dbReference type="Proteomes" id="UP001056255"/>
    </source>
</evidence>
<sequence length="276" mass="31480">MKVSLIIAVYKDYEALDIILEQLLVQTYKDFEVIVAEDACGDGIYSILNKYDDLEITHLSQEDKGIRKMRSQNRAVKAAKGEYLIFIDGDCIPYHNFIEAHVLSASEGIVLSGRRVNLGPRYSQGIRDGKISSEDVSRNYLKHFFPIFLDGKEGHAESGFSFPVGGIVDRFIISKLSRSTSILGCNFSCYKDDIISINGFDESYGETAIGDDTDIEWRFLIYGMKLKSVKNFANVFHLYHEKRNRVFKDYDEKLELMRDRKQKGLFRAASGLDEMS</sequence>
<dbReference type="SUPFAM" id="SSF53448">
    <property type="entry name" value="Nucleotide-diphospho-sugar transferases"/>
    <property type="match status" value="1"/>
</dbReference>
<dbReference type="InterPro" id="IPR001173">
    <property type="entry name" value="Glyco_trans_2-like"/>
</dbReference>
<evidence type="ECO:0000259" key="2">
    <source>
        <dbReference type="Pfam" id="PF00535"/>
    </source>
</evidence>
<dbReference type="EC" id="2.4.-.-" evidence="4"/>
<dbReference type="Pfam" id="PF00535">
    <property type="entry name" value="Glycos_transf_2"/>
    <property type="match status" value="1"/>
</dbReference>
<feature type="domain" description="Glycosyltransferase 2-like" evidence="2">
    <location>
        <begin position="4"/>
        <end position="119"/>
    </location>
</feature>
<keyword evidence="1 4" id="KW-0808">Transferase</keyword>
<keyword evidence="4" id="KW-0328">Glycosyltransferase</keyword>
<dbReference type="Gene3D" id="3.90.550.10">
    <property type="entry name" value="Spore Coat Polysaccharide Biosynthesis Protein SpsA, Chain A"/>
    <property type="match status" value="1"/>
</dbReference>
<feature type="domain" description="Galactosyltransferase C-terminal" evidence="3">
    <location>
        <begin position="178"/>
        <end position="241"/>
    </location>
</feature>
<dbReference type="EMBL" id="CP082275">
    <property type="protein sequence ID" value="USH02602.1"/>
    <property type="molecule type" value="Genomic_DNA"/>
</dbReference>
<dbReference type="PANTHER" id="PTHR43685:SF3">
    <property type="entry name" value="SLR2126 PROTEIN"/>
    <property type="match status" value="1"/>
</dbReference>
<dbReference type="GO" id="GO:0016757">
    <property type="term" value="F:glycosyltransferase activity"/>
    <property type="evidence" value="ECO:0007669"/>
    <property type="project" value="UniProtKB-KW"/>
</dbReference>
<dbReference type="InterPro" id="IPR027791">
    <property type="entry name" value="Galactosyl_T_C"/>
</dbReference>
<protein>
    <submittedName>
        <fullName evidence="4">Glycosyltransferase</fullName>
        <ecNumber evidence="4">2.4.-.-</ecNumber>
    </submittedName>
</protein>
<evidence type="ECO:0000313" key="4">
    <source>
        <dbReference type="EMBL" id="USH02602.1"/>
    </source>
</evidence>
<name>A0ABY4WWW4_9GAMM</name>
<dbReference type="Proteomes" id="UP001056255">
    <property type="component" value="Chromosome I"/>
</dbReference>
<dbReference type="Pfam" id="PF02709">
    <property type="entry name" value="Glyco_transf_7C"/>
    <property type="match status" value="1"/>
</dbReference>